<feature type="compositionally biased region" description="Pro residues" evidence="1">
    <location>
        <begin position="43"/>
        <end position="53"/>
    </location>
</feature>
<reference evidence="2 3" key="1">
    <citation type="submission" date="2015-12" db="EMBL/GenBank/DDBJ databases">
        <title>Genome sequence of Oceanibaculum pacificum MCCC 1A02656.</title>
        <authorList>
            <person name="Lu L."/>
            <person name="Lai Q."/>
            <person name="Shao Z."/>
            <person name="Qian P."/>
        </authorList>
    </citation>
    <scope>NUCLEOTIDE SEQUENCE [LARGE SCALE GENOMIC DNA]</scope>
    <source>
        <strain evidence="2 3">MCCC 1A02656</strain>
    </source>
</reference>
<protein>
    <recommendedName>
        <fullName evidence="4">Antifreeze glycopeptide polyprotein</fullName>
    </recommendedName>
</protein>
<feature type="compositionally biased region" description="Low complexity" evidence="1">
    <location>
        <begin position="1"/>
        <end position="26"/>
    </location>
</feature>
<comment type="caution">
    <text evidence="2">The sequence shown here is derived from an EMBL/GenBank/DDBJ whole genome shotgun (WGS) entry which is preliminary data.</text>
</comment>
<evidence type="ECO:0000313" key="2">
    <source>
        <dbReference type="EMBL" id="KZD07277.1"/>
    </source>
</evidence>
<gene>
    <name evidence="2" type="ORF">AUP43_10185</name>
</gene>
<keyword evidence="3" id="KW-1185">Reference proteome</keyword>
<dbReference type="STRING" id="580166.AUP43_10185"/>
<dbReference type="EMBL" id="LPXN01000117">
    <property type="protein sequence ID" value="KZD07277.1"/>
    <property type="molecule type" value="Genomic_DNA"/>
</dbReference>
<evidence type="ECO:0000256" key="1">
    <source>
        <dbReference type="SAM" id="MobiDB-lite"/>
    </source>
</evidence>
<dbReference type="AlphaFoldDB" id="A0A154W1F3"/>
<name>A0A154W1F3_9PROT</name>
<proteinExistence type="predicted"/>
<organism evidence="2 3">
    <name type="scientific">Oceanibaculum pacificum</name>
    <dbReference type="NCBI Taxonomy" id="580166"/>
    <lineage>
        <taxon>Bacteria</taxon>
        <taxon>Pseudomonadati</taxon>
        <taxon>Pseudomonadota</taxon>
        <taxon>Alphaproteobacteria</taxon>
        <taxon>Rhodospirillales</taxon>
        <taxon>Oceanibaculaceae</taxon>
        <taxon>Oceanibaculum</taxon>
    </lineage>
</organism>
<dbReference type="Proteomes" id="UP000076400">
    <property type="component" value="Unassembled WGS sequence"/>
</dbReference>
<feature type="region of interest" description="Disordered" evidence="1">
    <location>
        <begin position="1"/>
        <end position="79"/>
    </location>
</feature>
<evidence type="ECO:0000313" key="3">
    <source>
        <dbReference type="Proteomes" id="UP000076400"/>
    </source>
</evidence>
<accession>A0A154W1F3</accession>
<evidence type="ECO:0008006" key="4">
    <source>
        <dbReference type="Google" id="ProtNLM"/>
    </source>
</evidence>
<sequence length="623" mass="65143">MAAGAPAWEPAWAQGQPLRLFPLPGETSPPSPPSSSPATPGAPRAPEPAPGALPSPNALPGGAALPDRTIQGDPLLRLPPGMRAPLPAAVSANELAAPTVDSVGTLDPARGGLGYAMWNGTTRGRIVRLLDGLPTLPGSHAMRNLQRRLLLSSASVPPSTAGVAEAERAPILTRRADRLMRMGAIGGLSELLRLVPRNAGGEALDRLQVETLILSGDTNAACTLAGDVGGDYSEIFWRKAQVACDALAQESSRVDFGMTLLRELNAPEDQPFNRLVEAALGNNVVLDSLPQPTPLHLALLRAANMPLPADAVAGAAPGLLNAIAIADYAPYETRLAAAERGVALGVAAPGVLSELYNQAPATPAELANAVRDLEVKPSPKARAVLYRRISVESDPVKKAELIATALRFAARDDVYDHAVRVLDDVIEQLQPTADLTWFAPEAARALYAVGDVEGARPWLVALRDRGPVNPDARNAWLRLWPLARLAGDHQATIWEQSALAAWSALITAEAPQEAERRIAVMHALLNAVGEPVEPTDFLLLPSAAAAAAPAPASASSVTFGLESAAAAERTGETAALALIATGEQPLDGLDATVLNRTIRALRQVGLDKEGRRLALEAAIAHGF</sequence>